<dbReference type="Gene3D" id="3.30.160.100">
    <property type="entry name" value="Ribosome hibernation promotion factor-like"/>
    <property type="match status" value="1"/>
</dbReference>
<sequence>MHIDIQVSGQPMDALQRAQILAHLQYRLQFVLARLSRRVVRVAVVLSDVNGPRGGKDKRCVLRVDLPQQPAVVIRQRHADWRSLIDGAVARASRSVAARLQRAKQQRRRPGEAHVALPCAPLPVGA</sequence>
<dbReference type="EMBL" id="CABM01000040">
    <property type="protein sequence ID" value="CBH97041.1"/>
    <property type="molecule type" value="Genomic_DNA"/>
</dbReference>
<dbReference type="SUPFAM" id="SSF69754">
    <property type="entry name" value="Ribosome binding protein Y (YfiA homologue)"/>
    <property type="match status" value="1"/>
</dbReference>
<protein>
    <recommendedName>
        <fullName evidence="2">Sigma 54 modulation protein / S30EA ribosomal protein</fullName>
    </recommendedName>
</protein>
<organism evidence="1">
    <name type="scientific">mine drainage metagenome</name>
    <dbReference type="NCBI Taxonomy" id="410659"/>
    <lineage>
        <taxon>unclassified sequences</taxon>
        <taxon>metagenomes</taxon>
        <taxon>ecological metagenomes</taxon>
    </lineage>
</organism>
<dbReference type="AlphaFoldDB" id="E6PQ37"/>
<gene>
    <name evidence="1" type="ORF">CARN2_1651</name>
</gene>
<evidence type="ECO:0000313" key="1">
    <source>
        <dbReference type="EMBL" id="CBH97041.1"/>
    </source>
</evidence>
<evidence type="ECO:0008006" key="2">
    <source>
        <dbReference type="Google" id="ProtNLM"/>
    </source>
</evidence>
<proteinExistence type="predicted"/>
<comment type="caution">
    <text evidence="1">The sequence shown here is derived from an EMBL/GenBank/DDBJ whole genome shotgun (WGS) entry which is preliminary data.</text>
</comment>
<reference evidence="1" key="1">
    <citation type="submission" date="2009-10" db="EMBL/GenBank/DDBJ databases">
        <title>Diversity of trophic interactions inside an arsenic-rich microbial ecosystem.</title>
        <authorList>
            <person name="Bertin P.N."/>
            <person name="Heinrich-Salmeron A."/>
            <person name="Pelletier E."/>
            <person name="Goulhen-Chollet F."/>
            <person name="Arsene-Ploetze F."/>
            <person name="Gallien S."/>
            <person name="Calteau A."/>
            <person name="Vallenet D."/>
            <person name="Casiot C."/>
            <person name="Chane-Woon-Ming B."/>
            <person name="Giloteaux L."/>
            <person name="Barakat M."/>
            <person name="Bonnefoy V."/>
            <person name="Bruneel O."/>
            <person name="Chandler M."/>
            <person name="Cleiss J."/>
            <person name="Duran R."/>
            <person name="Elbaz-Poulichet F."/>
            <person name="Fonknechten N."/>
            <person name="Lauga B."/>
            <person name="Mornico D."/>
            <person name="Ortet P."/>
            <person name="Schaeffer C."/>
            <person name="Siguier P."/>
            <person name="Alexander Thil Smith A."/>
            <person name="Van Dorsselaer A."/>
            <person name="Weissenbach J."/>
            <person name="Medigue C."/>
            <person name="Le Paslier D."/>
        </authorList>
    </citation>
    <scope>NUCLEOTIDE SEQUENCE</scope>
</reference>
<accession>E6PQ37</accession>
<dbReference type="InterPro" id="IPR036567">
    <property type="entry name" value="RHF-like"/>
</dbReference>
<name>E6PQ37_9ZZZZ</name>